<keyword evidence="3" id="KW-0805">Transcription regulation</keyword>
<comment type="subcellular location">
    <subcellularLocation>
        <location evidence="1">Nucleus</location>
    </subcellularLocation>
</comment>
<dbReference type="GeneID" id="20196911"/>
<evidence type="ECO:0000313" key="9">
    <source>
        <dbReference type="EMBL" id="ESO03742.1"/>
    </source>
</evidence>
<dbReference type="OrthoDB" id="10068888at2759"/>
<evidence type="ECO:0000313" key="11">
    <source>
        <dbReference type="Proteomes" id="UP000015101"/>
    </source>
</evidence>
<feature type="domain" description="CUT" evidence="8">
    <location>
        <begin position="1"/>
        <end position="77"/>
    </location>
</feature>
<dbReference type="PANTHER" id="PTHR14057:SF47">
    <property type="entry name" value="HOMEOBOX PROTEIN ONECUT"/>
    <property type="match status" value="1"/>
</dbReference>
<evidence type="ECO:0000256" key="5">
    <source>
        <dbReference type="ARBA" id="ARBA00023155"/>
    </source>
</evidence>
<comment type="similarity">
    <text evidence="2">Belongs to the CUT homeobox family.</text>
</comment>
<organism evidence="10 11">
    <name type="scientific">Helobdella robusta</name>
    <name type="common">Californian leech</name>
    <dbReference type="NCBI Taxonomy" id="6412"/>
    <lineage>
        <taxon>Eukaryota</taxon>
        <taxon>Metazoa</taxon>
        <taxon>Spiralia</taxon>
        <taxon>Lophotrochozoa</taxon>
        <taxon>Annelida</taxon>
        <taxon>Clitellata</taxon>
        <taxon>Hirudinea</taxon>
        <taxon>Rhynchobdellida</taxon>
        <taxon>Glossiphoniidae</taxon>
        <taxon>Helobdella</taxon>
    </lineage>
</organism>
<gene>
    <name evidence="10" type="primary">20196911</name>
    <name evidence="9" type="ORF">HELRODRAFT_147539</name>
</gene>
<evidence type="ECO:0000256" key="6">
    <source>
        <dbReference type="ARBA" id="ARBA00023163"/>
    </source>
</evidence>
<dbReference type="KEGG" id="hro:HELRODRAFT_147539"/>
<dbReference type="Pfam" id="PF02376">
    <property type="entry name" value="CUT"/>
    <property type="match status" value="1"/>
</dbReference>
<dbReference type="eggNOG" id="KOG2252">
    <property type="taxonomic scope" value="Eukaryota"/>
</dbReference>
<dbReference type="Proteomes" id="UP000015101">
    <property type="component" value="Unassembled WGS sequence"/>
</dbReference>
<dbReference type="Gene3D" id="1.10.260.40">
    <property type="entry name" value="lambda repressor-like DNA-binding domains"/>
    <property type="match status" value="1"/>
</dbReference>
<reference evidence="9 11" key="2">
    <citation type="journal article" date="2013" name="Nature">
        <title>Insights into bilaterian evolution from three spiralian genomes.</title>
        <authorList>
            <person name="Simakov O."/>
            <person name="Marletaz F."/>
            <person name="Cho S.J."/>
            <person name="Edsinger-Gonzales E."/>
            <person name="Havlak P."/>
            <person name="Hellsten U."/>
            <person name="Kuo D.H."/>
            <person name="Larsson T."/>
            <person name="Lv J."/>
            <person name="Arendt D."/>
            <person name="Savage R."/>
            <person name="Osoegawa K."/>
            <person name="de Jong P."/>
            <person name="Grimwood J."/>
            <person name="Chapman J.A."/>
            <person name="Shapiro H."/>
            <person name="Aerts A."/>
            <person name="Otillar R.P."/>
            <person name="Terry A.Y."/>
            <person name="Boore J.L."/>
            <person name="Grigoriev I.V."/>
            <person name="Lindberg D.R."/>
            <person name="Seaver E.C."/>
            <person name="Weisblat D.A."/>
            <person name="Putnam N.H."/>
            <person name="Rokhsar D.S."/>
        </authorList>
    </citation>
    <scope>NUCLEOTIDE SEQUENCE</scope>
</reference>
<dbReference type="InterPro" id="IPR051649">
    <property type="entry name" value="CUT_Homeobox"/>
</dbReference>
<protein>
    <recommendedName>
        <fullName evidence="8">CUT domain-containing protein</fullName>
    </recommendedName>
</protein>
<dbReference type="PROSITE" id="PS51042">
    <property type="entry name" value="CUT"/>
    <property type="match status" value="1"/>
</dbReference>
<dbReference type="OMA" id="EPEAYRM"/>
<evidence type="ECO:0000259" key="8">
    <source>
        <dbReference type="PROSITE" id="PS51042"/>
    </source>
</evidence>
<dbReference type="InterPro" id="IPR010982">
    <property type="entry name" value="Lambda_DNA-bd_dom_sf"/>
</dbReference>
<dbReference type="FunFam" id="1.10.260.40:FF:000005">
    <property type="entry name" value="One cut domain family member"/>
    <property type="match status" value="1"/>
</dbReference>
<dbReference type="CTD" id="20196911"/>
<sequence length="77" mass="8940">VEELDTKDVAERVTNELRRLNISQLIFAQKVLGRSQGTLSDLLRNPRPWAKMKSGRETFGRMLKWLQESDAERLSIL</sequence>
<dbReference type="PANTHER" id="PTHR14057">
    <property type="entry name" value="TRANSCRIPTION FACTOR ONECUT"/>
    <property type="match status" value="1"/>
</dbReference>
<dbReference type="EMBL" id="KB096590">
    <property type="protein sequence ID" value="ESO03742.1"/>
    <property type="molecule type" value="Genomic_DNA"/>
</dbReference>
<dbReference type="HOGENOM" id="CLU_180451_1_0_1"/>
<dbReference type="EnsemblMetazoa" id="HelroT147539">
    <property type="protein sequence ID" value="HelroP147539"/>
    <property type="gene ID" value="HelroG147539"/>
</dbReference>
<dbReference type="SUPFAM" id="SSF47413">
    <property type="entry name" value="lambda repressor-like DNA-binding domains"/>
    <property type="match status" value="1"/>
</dbReference>
<dbReference type="EMBL" id="AMQM01004538">
    <property type="status" value="NOT_ANNOTATED_CDS"/>
    <property type="molecule type" value="Genomic_DNA"/>
</dbReference>
<keyword evidence="4" id="KW-0238">DNA-binding</keyword>
<dbReference type="InParanoid" id="T1EK11"/>
<dbReference type="RefSeq" id="XP_009018299.1">
    <property type="nucleotide sequence ID" value="XM_009020051.1"/>
</dbReference>
<dbReference type="GO" id="GO:0003677">
    <property type="term" value="F:DNA binding"/>
    <property type="evidence" value="ECO:0007669"/>
    <property type="project" value="UniProtKB-KW"/>
</dbReference>
<evidence type="ECO:0000256" key="4">
    <source>
        <dbReference type="ARBA" id="ARBA00023125"/>
    </source>
</evidence>
<keyword evidence="6" id="KW-0804">Transcription</keyword>
<keyword evidence="7" id="KW-0539">Nucleus</keyword>
<dbReference type="AlphaFoldDB" id="T1EK11"/>
<name>T1EK11_HELRO</name>
<dbReference type="InterPro" id="IPR003350">
    <property type="entry name" value="CUT_dom"/>
</dbReference>
<keyword evidence="5" id="KW-0371">Homeobox</keyword>
<evidence type="ECO:0000256" key="7">
    <source>
        <dbReference type="ARBA" id="ARBA00023242"/>
    </source>
</evidence>
<reference evidence="11" key="1">
    <citation type="submission" date="2012-12" db="EMBL/GenBank/DDBJ databases">
        <authorList>
            <person name="Hellsten U."/>
            <person name="Grimwood J."/>
            <person name="Chapman J.A."/>
            <person name="Shapiro H."/>
            <person name="Aerts A."/>
            <person name="Otillar R.P."/>
            <person name="Terry A.Y."/>
            <person name="Boore J.L."/>
            <person name="Simakov O."/>
            <person name="Marletaz F."/>
            <person name="Cho S.-J."/>
            <person name="Edsinger-Gonzales E."/>
            <person name="Havlak P."/>
            <person name="Kuo D.-H."/>
            <person name="Larsson T."/>
            <person name="Lv J."/>
            <person name="Arendt D."/>
            <person name="Savage R."/>
            <person name="Osoegawa K."/>
            <person name="de Jong P."/>
            <person name="Lindberg D.R."/>
            <person name="Seaver E.C."/>
            <person name="Weisblat D.A."/>
            <person name="Putnam N.H."/>
            <person name="Grigoriev I.V."/>
            <person name="Rokhsar D.S."/>
        </authorList>
    </citation>
    <scope>NUCLEOTIDE SEQUENCE</scope>
</reference>
<keyword evidence="11" id="KW-1185">Reference proteome</keyword>
<accession>T1EK11</accession>
<proteinExistence type="inferred from homology"/>
<dbReference type="SMART" id="SM01109">
    <property type="entry name" value="CUT"/>
    <property type="match status" value="1"/>
</dbReference>
<evidence type="ECO:0000313" key="10">
    <source>
        <dbReference type="EnsemblMetazoa" id="HelroP147539"/>
    </source>
</evidence>
<dbReference type="GO" id="GO:0005634">
    <property type="term" value="C:nucleus"/>
    <property type="evidence" value="ECO:0007669"/>
    <property type="project" value="UniProtKB-SubCell"/>
</dbReference>
<evidence type="ECO:0000256" key="2">
    <source>
        <dbReference type="ARBA" id="ARBA00008190"/>
    </source>
</evidence>
<evidence type="ECO:0000256" key="3">
    <source>
        <dbReference type="ARBA" id="ARBA00023015"/>
    </source>
</evidence>
<reference evidence="10" key="3">
    <citation type="submission" date="2015-06" db="UniProtKB">
        <authorList>
            <consortium name="EnsemblMetazoa"/>
        </authorList>
    </citation>
    <scope>IDENTIFICATION</scope>
</reference>
<evidence type="ECO:0000256" key="1">
    <source>
        <dbReference type="ARBA" id="ARBA00004123"/>
    </source>
</evidence>